<keyword evidence="1" id="KW-1133">Transmembrane helix</keyword>
<dbReference type="Proteomes" id="UP000032142">
    <property type="component" value="Unassembled WGS sequence"/>
</dbReference>
<feature type="transmembrane region" description="Helical" evidence="1">
    <location>
        <begin position="44"/>
        <end position="65"/>
    </location>
</feature>
<reference evidence="3" key="1">
    <citation type="submission" date="2014-09" db="EMBL/GenBank/DDBJ databases">
        <authorList>
            <person name="Mudge J."/>
            <person name="Ramaraj T."/>
            <person name="Lindquist I.E."/>
            <person name="Bharti A.K."/>
            <person name="Sundararajan A."/>
            <person name="Cameron C.T."/>
            <person name="Woodward J.E."/>
            <person name="May G.D."/>
            <person name="Brubaker C."/>
            <person name="Broadhvest J."/>
            <person name="Wilkins T.A."/>
        </authorList>
    </citation>
    <scope>NUCLEOTIDE SEQUENCE</scope>
    <source>
        <strain evidence="3">cv. AKA8401</strain>
    </source>
</reference>
<dbReference type="EMBL" id="JRRC01022790">
    <property type="protein sequence ID" value="KHF97964.1"/>
    <property type="molecule type" value="Genomic_DNA"/>
</dbReference>
<comment type="caution">
    <text evidence="2">The sequence shown here is derived from an EMBL/GenBank/DDBJ whole genome shotgun (WGS) entry which is preliminary data.</text>
</comment>
<protein>
    <submittedName>
        <fullName evidence="2">Uncharacterized protein</fullName>
    </submittedName>
</protein>
<evidence type="ECO:0000313" key="2">
    <source>
        <dbReference type="EMBL" id="KHF97964.1"/>
    </source>
</evidence>
<evidence type="ECO:0000313" key="3">
    <source>
        <dbReference type="Proteomes" id="UP000032142"/>
    </source>
</evidence>
<accession>A0A0B0MB33</accession>
<dbReference type="AlphaFoldDB" id="A0A0B0MB33"/>
<keyword evidence="1" id="KW-0812">Transmembrane</keyword>
<name>A0A0B0MB33_GOSAR</name>
<keyword evidence="1" id="KW-0472">Membrane</keyword>
<organism evidence="2 3">
    <name type="scientific">Gossypium arboreum</name>
    <name type="common">Tree cotton</name>
    <name type="synonym">Gossypium nanking</name>
    <dbReference type="NCBI Taxonomy" id="29729"/>
    <lineage>
        <taxon>Eukaryota</taxon>
        <taxon>Viridiplantae</taxon>
        <taxon>Streptophyta</taxon>
        <taxon>Embryophyta</taxon>
        <taxon>Tracheophyta</taxon>
        <taxon>Spermatophyta</taxon>
        <taxon>Magnoliopsida</taxon>
        <taxon>eudicotyledons</taxon>
        <taxon>Gunneridae</taxon>
        <taxon>Pentapetalae</taxon>
        <taxon>rosids</taxon>
        <taxon>malvids</taxon>
        <taxon>Malvales</taxon>
        <taxon>Malvaceae</taxon>
        <taxon>Malvoideae</taxon>
        <taxon>Gossypium</taxon>
    </lineage>
</organism>
<proteinExistence type="predicted"/>
<sequence length="74" mass="8442">MMVVGNGIMHSNHIGHMIVSFCFVFFLLLVYALQVICVIDDCPSILFTLFYFHINCTLLLSSNLISDFMSKYIS</sequence>
<evidence type="ECO:0000256" key="1">
    <source>
        <dbReference type="SAM" id="Phobius"/>
    </source>
</evidence>
<gene>
    <name evidence="2" type="ORF">F383_13442</name>
</gene>
<keyword evidence="3" id="KW-1185">Reference proteome</keyword>